<dbReference type="GeneID" id="24807450"/>
<evidence type="ECO:0008006" key="3">
    <source>
        <dbReference type="Google" id="ProtNLM"/>
    </source>
</evidence>
<reference evidence="1 2" key="1">
    <citation type="submission" date="2014-07" db="EMBL/GenBank/DDBJ databases">
        <title>Methanogenic archaea and the global carbon cycle.</title>
        <authorList>
            <person name="Henriksen J.R."/>
            <person name="Luke J."/>
            <person name="Reinhart S."/>
            <person name="Benedict M.N."/>
            <person name="Youngblut N.D."/>
            <person name="Metcalf M.E."/>
            <person name="Whitaker R.J."/>
            <person name="Metcalf W.W."/>
        </authorList>
    </citation>
    <scope>NUCLEOTIDE SEQUENCE [LARGE SCALE GENOMIC DNA]</scope>
    <source>
        <strain evidence="1 2">Z-7289</strain>
    </source>
</reference>
<organism evidence="1 2">
    <name type="scientific">Methanosarcina lacustris Z-7289</name>
    <dbReference type="NCBI Taxonomy" id="1434111"/>
    <lineage>
        <taxon>Archaea</taxon>
        <taxon>Methanobacteriati</taxon>
        <taxon>Methanobacteriota</taxon>
        <taxon>Stenosarchaea group</taxon>
        <taxon>Methanomicrobia</taxon>
        <taxon>Methanosarcinales</taxon>
        <taxon>Methanosarcinaceae</taxon>
        <taxon>Methanosarcina</taxon>
    </lineage>
</organism>
<sequence length="157" mass="16998">MNKCMKVPLFLIFMCWVLSAVSGCVAPDGGERSCVSVEDIEVKSLYDEYSTPVSGETGNVLNVTAYIINADKADSSALLIRFKLGETDSAEPSSFRELATKNVELDYIKGRSMLYQSVQIAVPGPGTYDVEVSVFEEGKDPSTALGMVFFVGEEGEV</sequence>
<name>A0A0E3S612_9EURY</name>
<dbReference type="PATRIC" id="fig|1434111.4.peg.3446"/>
<dbReference type="Proteomes" id="UP000033072">
    <property type="component" value="Chromosome"/>
</dbReference>
<protein>
    <recommendedName>
        <fullName evidence="3">DUF1616 domain-containing protein</fullName>
    </recommendedName>
</protein>
<dbReference type="PROSITE" id="PS51257">
    <property type="entry name" value="PROKAR_LIPOPROTEIN"/>
    <property type="match status" value="1"/>
</dbReference>
<dbReference type="STRING" id="1434111.MSLAZ_2605"/>
<dbReference type="AlphaFoldDB" id="A0A0E3S612"/>
<gene>
    <name evidence="1" type="ORF">MSLAZ_2605</name>
</gene>
<accession>A0A0E3S612</accession>
<evidence type="ECO:0000313" key="2">
    <source>
        <dbReference type="Proteomes" id="UP000033072"/>
    </source>
</evidence>
<evidence type="ECO:0000313" key="1">
    <source>
        <dbReference type="EMBL" id="AKB75866.1"/>
    </source>
</evidence>
<dbReference type="HOGENOM" id="CLU_1870773_0_0_2"/>
<dbReference type="OrthoDB" id="134708at2157"/>
<proteinExistence type="predicted"/>
<dbReference type="RefSeq" id="WP_157197182.1">
    <property type="nucleotide sequence ID" value="NZ_CP009515.1"/>
</dbReference>
<dbReference type="EMBL" id="CP009515">
    <property type="protein sequence ID" value="AKB75866.1"/>
    <property type="molecule type" value="Genomic_DNA"/>
</dbReference>
<dbReference type="KEGG" id="mls:MSLAZ_2605"/>
<keyword evidence="2" id="KW-1185">Reference proteome</keyword>